<evidence type="ECO:0000256" key="7">
    <source>
        <dbReference type="SAM" id="Phobius"/>
    </source>
</evidence>
<comment type="pathway">
    <text evidence="1">Porphyrin-containing compound metabolism; siroheme biosynthesis; sirohydrochlorin from precorrin-2: step 1/1.</text>
</comment>
<dbReference type="Pfam" id="PF14823">
    <property type="entry name" value="Sirohm_synth_C"/>
    <property type="match status" value="1"/>
</dbReference>
<keyword evidence="3" id="KW-0560">Oxidoreductase</keyword>
<evidence type="ECO:0000256" key="6">
    <source>
        <dbReference type="ARBA" id="ARBA00047561"/>
    </source>
</evidence>
<evidence type="ECO:0000256" key="3">
    <source>
        <dbReference type="ARBA" id="ARBA00023002"/>
    </source>
</evidence>
<dbReference type="GO" id="GO:0019354">
    <property type="term" value="P:siroheme biosynthetic process"/>
    <property type="evidence" value="ECO:0007669"/>
    <property type="project" value="InterPro"/>
</dbReference>
<dbReference type="Proteomes" id="UP001216638">
    <property type="component" value="Chromosome 1"/>
</dbReference>
<reference evidence="10" key="1">
    <citation type="submission" date="2023-03" db="EMBL/GenBank/DDBJ databases">
        <title>Mating type loci evolution in Malassezia.</title>
        <authorList>
            <person name="Coelho M.A."/>
        </authorList>
    </citation>
    <scope>NUCLEOTIDE SEQUENCE</scope>
    <source>
        <strain evidence="10">CBS 14135</strain>
    </source>
</reference>
<dbReference type="NCBIfam" id="TIGR01470">
    <property type="entry name" value="cysG_Nterm"/>
    <property type="match status" value="1"/>
</dbReference>
<name>A0AAF0DTE1_9BASI</name>
<comment type="catalytic activity">
    <reaction evidence="6">
        <text>precorrin-2 + NAD(+) = sirohydrochlorin + NADH + 2 H(+)</text>
        <dbReference type="Rhea" id="RHEA:15613"/>
        <dbReference type="ChEBI" id="CHEBI:15378"/>
        <dbReference type="ChEBI" id="CHEBI:57540"/>
        <dbReference type="ChEBI" id="CHEBI:57945"/>
        <dbReference type="ChEBI" id="CHEBI:58351"/>
        <dbReference type="ChEBI" id="CHEBI:58827"/>
        <dbReference type="EC" id="1.3.1.76"/>
    </reaction>
</comment>
<dbReference type="InterPro" id="IPR006367">
    <property type="entry name" value="Sirohaem_synthase_N"/>
</dbReference>
<dbReference type="SUPFAM" id="SSF51735">
    <property type="entry name" value="NAD(P)-binding Rossmann-fold domains"/>
    <property type="match status" value="1"/>
</dbReference>
<gene>
    <name evidence="10" type="primary">MET8</name>
    <name evidence="10" type="ORF">MBRA1_000413</name>
</gene>
<dbReference type="InterPro" id="IPR028281">
    <property type="entry name" value="Sirohaem_synthase_central"/>
</dbReference>
<evidence type="ECO:0000256" key="2">
    <source>
        <dbReference type="ARBA" id="ARBA00012400"/>
    </source>
</evidence>
<organism evidence="10 11">
    <name type="scientific">Malassezia brasiliensis</name>
    <dbReference type="NCBI Taxonomy" id="1821822"/>
    <lineage>
        <taxon>Eukaryota</taxon>
        <taxon>Fungi</taxon>
        <taxon>Dikarya</taxon>
        <taxon>Basidiomycota</taxon>
        <taxon>Ustilaginomycotina</taxon>
        <taxon>Malasseziomycetes</taxon>
        <taxon>Malasseziales</taxon>
        <taxon>Malasseziaceae</taxon>
        <taxon>Malassezia</taxon>
    </lineage>
</organism>
<feature type="domain" description="Siroheme synthase central" evidence="9">
    <location>
        <begin position="137"/>
        <end position="163"/>
    </location>
</feature>
<protein>
    <recommendedName>
        <fullName evidence="2">precorrin-2 dehydrogenase</fullName>
        <ecNumber evidence="2">1.3.1.76</ecNumber>
    </recommendedName>
</protein>
<keyword evidence="7" id="KW-1133">Transmembrane helix</keyword>
<keyword evidence="7" id="KW-0812">Transmembrane</keyword>
<keyword evidence="11" id="KW-1185">Reference proteome</keyword>
<dbReference type="PANTHER" id="PTHR35330">
    <property type="entry name" value="SIROHEME BIOSYNTHESIS PROTEIN MET8"/>
    <property type="match status" value="1"/>
</dbReference>
<dbReference type="Gene3D" id="3.40.50.720">
    <property type="entry name" value="NAD(P)-binding Rossmann-like Domain"/>
    <property type="match status" value="1"/>
</dbReference>
<dbReference type="AlphaFoldDB" id="A0AAF0DTE1"/>
<dbReference type="Gene3D" id="1.10.3280.10">
    <property type="entry name" value="Siroheme synthase, domain 3"/>
    <property type="match status" value="1"/>
</dbReference>
<feature type="transmembrane region" description="Helical" evidence="7">
    <location>
        <begin position="253"/>
        <end position="271"/>
    </location>
</feature>
<dbReference type="EC" id="1.3.1.76" evidence="2"/>
<feature type="domain" description="Siroheme biosynthesis protein Met8 C-terminal" evidence="8">
    <location>
        <begin position="166"/>
        <end position="233"/>
    </location>
</feature>
<sequence>MTYPTLEPGGSLLIAWQLRGKRVLLVGGGEVAAGRLVLLKNADAHLTVLCAPEGLGSEMKYRVEIEQVVDEYIPSAYTHEEQLKRTDGGMYDMILTAIDDADASRAICAWCRNHRIPVNVADVPPECDFYFGSIIRRGPLQVMVSTGGKGPRLARQIRQRLENAIPVSTGAAIERVGELRGALRRIAPQPDQSAQRMRWMTDVCETWSIDELAQLDEHAIARVLRGWHDKTIPTYDEVLGSRRTWHWPHLRDYVAFALGATTALAVGAAVVHRFRR</sequence>
<evidence type="ECO:0000313" key="10">
    <source>
        <dbReference type="EMBL" id="WFC93790.1"/>
    </source>
</evidence>
<evidence type="ECO:0000256" key="5">
    <source>
        <dbReference type="ARBA" id="ARBA00023244"/>
    </source>
</evidence>
<accession>A0AAF0DTE1</accession>
<dbReference type="SUPFAM" id="SSF75615">
    <property type="entry name" value="Siroheme synthase middle domains-like"/>
    <property type="match status" value="1"/>
</dbReference>
<dbReference type="InterPro" id="IPR028162">
    <property type="entry name" value="Met8_C"/>
</dbReference>
<dbReference type="Pfam" id="PF13241">
    <property type="entry name" value="NAD_binding_7"/>
    <property type="match status" value="1"/>
</dbReference>
<evidence type="ECO:0000259" key="8">
    <source>
        <dbReference type="Pfam" id="PF14823"/>
    </source>
</evidence>
<evidence type="ECO:0000256" key="1">
    <source>
        <dbReference type="ARBA" id="ARBA00005010"/>
    </source>
</evidence>
<dbReference type="Gene3D" id="3.30.160.110">
    <property type="entry name" value="Siroheme synthase, domain 2"/>
    <property type="match status" value="1"/>
</dbReference>
<keyword evidence="7" id="KW-0472">Membrane</keyword>
<dbReference type="PANTHER" id="PTHR35330:SF1">
    <property type="entry name" value="SIROHEME BIOSYNTHESIS PROTEIN MET8"/>
    <property type="match status" value="1"/>
</dbReference>
<proteinExistence type="predicted"/>
<dbReference type="InterPro" id="IPR036291">
    <property type="entry name" value="NAD(P)-bd_dom_sf"/>
</dbReference>
<evidence type="ECO:0000256" key="4">
    <source>
        <dbReference type="ARBA" id="ARBA00023027"/>
    </source>
</evidence>
<keyword evidence="5" id="KW-0627">Porphyrin biosynthesis</keyword>
<dbReference type="EMBL" id="CP119951">
    <property type="protein sequence ID" value="WFC93790.1"/>
    <property type="molecule type" value="Genomic_DNA"/>
</dbReference>
<evidence type="ECO:0000259" key="9">
    <source>
        <dbReference type="Pfam" id="PF14824"/>
    </source>
</evidence>
<evidence type="ECO:0000313" key="11">
    <source>
        <dbReference type="Proteomes" id="UP001216638"/>
    </source>
</evidence>
<dbReference type="Pfam" id="PF14824">
    <property type="entry name" value="Sirohm_synth_M"/>
    <property type="match status" value="1"/>
</dbReference>
<keyword evidence="4" id="KW-0520">NAD</keyword>
<dbReference type="GO" id="GO:0004325">
    <property type="term" value="F:ferrochelatase activity"/>
    <property type="evidence" value="ECO:0007669"/>
    <property type="project" value="InterPro"/>
</dbReference>
<dbReference type="GO" id="GO:0043115">
    <property type="term" value="F:precorrin-2 dehydrogenase activity"/>
    <property type="evidence" value="ECO:0007669"/>
    <property type="project" value="UniProtKB-EC"/>
</dbReference>
<dbReference type="InterPro" id="IPR028161">
    <property type="entry name" value="Met8-like"/>
</dbReference>